<dbReference type="CDD" id="cd13403">
    <property type="entry name" value="MLTF-like"/>
    <property type="match status" value="1"/>
</dbReference>
<dbReference type="Pfam" id="PF01464">
    <property type="entry name" value="SLT"/>
    <property type="match status" value="1"/>
</dbReference>
<accession>M1YIQ1</accession>
<dbReference type="HOGENOM" id="CLU_027494_0_1_0"/>
<evidence type="ECO:0000256" key="2">
    <source>
        <dbReference type="ARBA" id="ARBA00022729"/>
    </source>
</evidence>
<keyword evidence="2" id="KW-0732">Signal</keyword>
<dbReference type="PANTHER" id="PTHR35936">
    <property type="entry name" value="MEMBRANE-BOUND LYTIC MUREIN TRANSGLYCOSYLASE F"/>
    <property type="match status" value="1"/>
</dbReference>
<keyword evidence="6" id="KW-0961">Cell wall biogenesis/degradation</keyword>
<dbReference type="InterPro" id="IPR008258">
    <property type="entry name" value="Transglycosylase_SLT_dom_1"/>
</dbReference>
<dbReference type="EMBL" id="CAQJ01000031">
    <property type="protein sequence ID" value="CCQ90373.1"/>
    <property type="molecule type" value="Genomic_DNA"/>
</dbReference>
<dbReference type="PANTHER" id="PTHR35936:SF32">
    <property type="entry name" value="MEMBRANE-BOUND LYTIC MUREIN TRANSGLYCOSYLASE F"/>
    <property type="match status" value="1"/>
</dbReference>
<dbReference type="InterPro" id="IPR023703">
    <property type="entry name" value="MltF"/>
</dbReference>
<evidence type="ECO:0000256" key="3">
    <source>
        <dbReference type="ARBA" id="ARBA00023136"/>
    </source>
</evidence>
<dbReference type="GO" id="GO:0009279">
    <property type="term" value="C:cell outer membrane"/>
    <property type="evidence" value="ECO:0007669"/>
    <property type="project" value="UniProtKB-SubCell"/>
</dbReference>
<dbReference type="FunCoup" id="M1YIQ1">
    <property type="interactions" value="16"/>
</dbReference>
<name>M1YIQ1_NITG3</name>
<dbReference type="AlphaFoldDB" id="M1YIQ1"/>
<reference evidence="8 9" key="1">
    <citation type="journal article" date="2013" name="Front. Microbiol.">
        <title>The genome of Nitrospina gracilis illuminates the metabolism and evolution of the major marine nitrite oxidizer.</title>
        <authorList>
            <person name="Luecker S."/>
            <person name="Nowka B."/>
            <person name="Rattei T."/>
            <person name="Spieck E."/>
            <person name="and Daims H."/>
        </authorList>
    </citation>
    <scope>NUCLEOTIDE SEQUENCE [LARGE SCALE GENOMIC DNA]</scope>
    <source>
        <strain evidence="8 9">3/211</strain>
    </source>
</reference>
<evidence type="ECO:0000256" key="6">
    <source>
        <dbReference type="ARBA" id="ARBA00023316"/>
    </source>
</evidence>
<keyword evidence="5" id="KW-0456">Lyase</keyword>
<feature type="domain" description="Solute-binding protein family 3/N-terminal" evidence="7">
    <location>
        <begin position="54"/>
        <end position="280"/>
    </location>
</feature>
<dbReference type="GO" id="GO:0016837">
    <property type="term" value="F:carbon-oxygen lyase activity, acting on polysaccharides"/>
    <property type="evidence" value="ECO:0007669"/>
    <property type="project" value="InterPro"/>
</dbReference>
<dbReference type="GO" id="GO:0071555">
    <property type="term" value="P:cell wall organization"/>
    <property type="evidence" value="ECO:0007669"/>
    <property type="project" value="UniProtKB-KW"/>
</dbReference>
<dbReference type="SUPFAM" id="SSF53955">
    <property type="entry name" value="Lysozyme-like"/>
    <property type="match status" value="1"/>
</dbReference>
<gene>
    <name evidence="8" type="primary">mltF</name>
    <name evidence="8" type="ORF">NITGR_280089</name>
</gene>
<keyword evidence="3" id="KW-0472">Membrane</keyword>
<keyword evidence="4" id="KW-0998">Cell outer membrane</keyword>
<organism evidence="8 9">
    <name type="scientific">Nitrospina gracilis (strain 3/211)</name>
    <dbReference type="NCBI Taxonomy" id="1266370"/>
    <lineage>
        <taxon>Bacteria</taxon>
        <taxon>Pseudomonadati</taxon>
        <taxon>Nitrospinota/Tectimicrobiota group</taxon>
        <taxon>Nitrospinota</taxon>
        <taxon>Nitrospinia</taxon>
        <taxon>Nitrospinales</taxon>
        <taxon>Nitrospinaceae</taxon>
        <taxon>Nitrospina</taxon>
    </lineage>
</organism>
<dbReference type="Pfam" id="PF00497">
    <property type="entry name" value="SBP_bac_3"/>
    <property type="match status" value="1"/>
</dbReference>
<evidence type="ECO:0000313" key="8">
    <source>
        <dbReference type="EMBL" id="CCQ90373.1"/>
    </source>
</evidence>
<evidence type="ECO:0000256" key="1">
    <source>
        <dbReference type="ARBA" id="ARBA00004339"/>
    </source>
</evidence>
<dbReference type="CDD" id="cd01009">
    <property type="entry name" value="PBP2_YfhD_N"/>
    <property type="match status" value="1"/>
</dbReference>
<dbReference type="SUPFAM" id="SSF53850">
    <property type="entry name" value="Periplasmic binding protein-like II"/>
    <property type="match status" value="1"/>
</dbReference>
<dbReference type="PROSITE" id="PS51257">
    <property type="entry name" value="PROKAR_LIPOPROTEIN"/>
    <property type="match status" value="1"/>
</dbReference>
<dbReference type="SMART" id="SM00062">
    <property type="entry name" value="PBPb"/>
    <property type="match status" value="1"/>
</dbReference>
<evidence type="ECO:0000313" key="9">
    <source>
        <dbReference type="Proteomes" id="UP000011704"/>
    </source>
</evidence>
<protein>
    <submittedName>
        <fullName evidence="8">Membrane-bound lytic murein transglycosylase F</fullName>
    </submittedName>
</protein>
<dbReference type="Gene3D" id="1.10.530.10">
    <property type="match status" value="1"/>
</dbReference>
<sequence length="469" mass="53708">MNQDFKILEMIHSSITPLCKRTFLAVLLAVLLAGCGSSLTGDYRSLDDIKESGKLVVLTRNAPTTYHFNAQGNPTGPEYDLVAGFAQSLGVEPQFIIKNSMTEILDGIKKGEADLAAAGITKTEVRGRQFLFGPTYQEVTQQVVCRRRNVQPESLKELIEKKVNLVVAAGTSYEENLERLKSKHPGLNWKATTDMDTEEIFEQVWEKEIDCTVADSTIVKINRRYYPELTVQFDSTQPEPLAWVLPQGADELNDAIADWLEEFSHSGDFDSVMAKYYKYIPKFDYVNIATFKRHFRNRYPKYRKLFDKASEKFGLPHNLLAAQAYQESRWNPRAKSPTGVRGIMMLTLVTAKSLGVKNRMDAKASIMAGAQYLHELKQRFRKEIPEPDRTYMALAAYNVGRGHMHDAQKLARDMGKDPYSWEELREVLPLLSQKKYYKKLKYGYARGREPVRYVQRIRDYANILARELK</sequence>
<proteinExistence type="inferred from homology"/>
<evidence type="ECO:0000256" key="4">
    <source>
        <dbReference type="ARBA" id="ARBA00023237"/>
    </source>
</evidence>
<dbReference type="InterPro" id="IPR023346">
    <property type="entry name" value="Lysozyme-like_dom_sf"/>
</dbReference>
<comment type="caution">
    <text evidence="8">The sequence shown here is derived from an EMBL/GenBank/DDBJ whole genome shotgun (WGS) entry which is preliminary data.</text>
</comment>
<dbReference type="STRING" id="1266370.NITGR_280089"/>
<comment type="subcellular location">
    <subcellularLocation>
        <location evidence="1">Cell outer membrane</location>
        <topology evidence="1">Peripheral membrane protein</topology>
    </subcellularLocation>
</comment>
<dbReference type="NCBIfam" id="NF008112">
    <property type="entry name" value="PRK10859.1"/>
    <property type="match status" value="1"/>
</dbReference>
<dbReference type="InParanoid" id="M1YIQ1"/>
<dbReference type="HAMAP" id="MF_02016">
    <property type="entry name" value="MltF"/>
    <property type="match status" value="1"/>
</dbReference>
<dbReference type="Gene3D" id="3.40.190.10">
    <property type="entry name" value="Periplasmic binding protein-like II"/>
    <property type="match status" value="2"/>
</dbReference>
<dbReference type="InterPro" id="IPR001638">
    <property type="entry name" value="Solute-binding_3/MltF_N"/>
</dbReference>
<evidence type="ECO:0000259" key="7">
    <source>
        <dbReference type="SMART" id="SM00062"/>
    </source>
</evidence>
<keyword evidence="9" id="KW-1185">Reference proteome</keyword>
<evidence type="ECO:0000256" key="5">
    <source>
        <dbReference type="ARBA" id="ARBA00023239"/>
    </source>
</evidence>
<dbReference type="Proteomes" id="UP000011704">
    <property type="component" value="Unassembled WGS sequence"/>
</dbReference>